<evidence type="ECO:0000313" key="7">
    <source>
        <dbReference type="EMBL" id="EGG19994.1"/>
    </source>
</evidence>
<proteinExistence type="inferred from homology"/>
<dbReference type="Pfam" id="PF03348">
    <property type="entry name" value="Serinc"/>
    <property type="match status" value="1"/>
</dbReference>
<evidence type="ECO:0000256" key="6">
    <source>
        <dbReference type="SAM" id="Phobius"/>
    </source>
</evidence>
<dbReference type="PANTHER" id="PTHR10383:SF9">
    <property type="entry name" value="SERINE INCORPORATOR, ISOFORM F"/>
    <property type="match status" value="1"/>
</dbReference>
<evidence type="ECO:0000313" key="8">
    <source>
        <dbReference type="Proteomes" id="UP000007797"/>
    </source>
</evidence>
<keyword evidence="4 6" id="KW-1133">Transmembrane helix</keyword>
<dbReference type="OrthoDB" id="5963193at2759"/>
<dbReference type="RefSeq" id="XP_004366977.1">
    <property type="nucleotide sequence ID" value="XM_004366920.1"/>
</dbReference>
<keyword evidence="8" id="KW-1185">Reference proteome</keyword>
<dbReference type="Proteomes" id="UP000007797">
    <property type="component" value="Unassembled WGS sequence"/>
</dbReference>
<comment type="similarity">
    <text evidence="2">Belongs to the TDE1 family.</text>
</comment>
<feature type="transmembrane region" description="Helical" evidence="6">
    <location>
        <begin position="247"/>
        <end position="266"/>
    </location>
</feature>
<protein>
    <submittedName>
        <fullName evidence="7">TMS membrane protein</fullName>
    </submittedName>
</protein>
<comment type="subcellular location">
    <subcellularLocation>
        <location evidence="1">Membrane</location>
        <topology evidence="1">Multi-pass membrane protein</topology>
    </subcellularLocation>
</comment>
<feature type="transmembrane region" description="Helical" evidence="6">
    <location>
        <begin position="346"/>
        <end position="370"/>
    </location>
</feature>
<dbReference type="GO" id="GO:0016020">
    <property type="term" value="C:membrane"/>
    <property type="evidence" value="ECO:0007669"/>
    <property type="project" value="UniProtKB-SubCell"/>
</dbReference>
<name>F4PVI0_CACFS</name>
<feature type="transmembrane region" description="Helical" evidence="6">
    <location>
        <begin position="111"/>
        <end position="132"/>
    </location>
</feature>
<evidence type="ECO:0000256" key="5">
    <source>
        <dbReference type="ARBA" id="ARBA00023136"/>
    </source>
</evidence>
<feature type="transmembrane region" description="Helical" evidence="6">
    <location>
        <begin position="138"/>
        <end position="163"/>
    </location>
</feature>
<accession>F4PVI0</accession>
<dbReference type="OMA" id="DKHCNPL"/>
<dbReference type="GeneID" id="14872343"/>
<feature type="transmembrane region" description="Helical" evidence="6">
    <location>
        <begin position="286"/>
        <end position="303"/>
    </location>
</feature>
<reference evidence="8" key="1">
    <citation type="journal article" date="2011" name="Genome Res.">
        <title>Phylogeny-wide analysis of social amoeba genomes highlights ancient origins for complex intercellular communication.</title>
        <authorList>
            <person name="Heidel A.J."/>
            <person name="Lawal H.M."/>
            <person name="Felder M."/>
            <person name="Schilde C."/>
            <person name="Helps N.R."/>
            <person name="Tunggal B."/>
            <person name="Rivero F."/>
            <person name="John U."/>
            <person name="Schleicher M."/>
            <person name="Eichinger L."/>
            <person name="Platzer M."/>
            <person name="Noegel A.A."/>
            <person name="Schaap P."/>
            <person name="Gloeckner G."/>
        </authorList>
    </citation>
    <scope>NUCLEOTIDE SEQUENCE [LARGE SCALE GENOMIC DNA]</scope>
    <source>
        <strain evidence="8">SH3</strain>
    </source>
</reference>
<dbReference type="KEGG" id="dfa:DFA_07109"/>
<feature type="transmembrane region" description="Helical" evidence="6">
    <location>
        <begin position="215"/>
        <end position="235"/>
    </location>
</feature>
<feature type="transmembrane region" description="Helical" evidence="6">
    <location>
        <begin position="390"/>
        <end position="414"/>
    </location>
</feature>
<dbReference type="PANTHER" id="PTHR10383">
    <property type="entry name" value="SERINE INCORPORATOR"/>
    <property type="match status" value="1"/>
</dbReference>
<dbReference type="AlphaFoldDB" id="F4PVI0"/>
<gene>
    <name evidence="7" type="ORF">DFA_07109</name>
</gene>
<evidence type="ECO:0000256" key="3">
    <source>
        <dbReference type="ARBA" id="ARBA00022692"/>
    </source>
</evidence>
<keyword evidence="5 6" id="KW-0472">Membrane</keyword>
<sequence>MDDIYIISIAIEDTVERKKRKTSYHVWHISCSCCGSVLSLKKSTCTRTFYWAFSWFADIDVLQICSKQDNECYGALVVYRLTFGLAVYHILLALILIGVKNTENPRAQIQDGYWPVKIVLLAGIIFASFFIPNQFFVYYGWISLFGAAAFILIQLVLLIEFGYTLNEKLVSKIEDEGHSSNRYYIVLLVASIGTICLALALTITMLVLWGKTCSINQFFVVFNLGLSLIIGVLSVNERIREYRPSSGLLQSGVVMLYSTYLVYSAIMSEPASTCSTMANQDPKNYTVIMGAIFTIISVCYSAFRASDSTELLGKSDSPQYSSLNAFSDDDDDVPQQMEDDEKHEVAYSYTFFHITFAFGAMYIGMLLTNWSTIGGLSSASINVDSGLVSVWVKIVSGWLVHLLYLWTLVGPALFPNRSWD</sequence>
<dbReference type="EMBL" id="GL883013">
    <property type="protein sequence ID" value="EGG19994.1"/>
    <property type="molecule type" value="Genomic_DNA"/>
</dbReference>
<dbReference type="STRING" id="1054147.F4PVI0"/>
<feature type="transmembrane region" description="Helical" evidence="6">
    <location>
        <begin position="77"/>
        <end position="99"/>
    </location>
</feature>
<organism evidence="7 8">
    <name type="scientific">Cavenderia fasciculata</name>
    <name type="common">Slime mold</name>
    <name type="synonym">Dictyostelium fasciculatum</name>
    <dbReference type="NCBI Taxonomy" id="261658"/>
    <lineage>
        <taxon>Eukaryota</taxon>
        <taxon>Amoebozoa</taxon>
        <taxon>Evosea</taxon>
        <taxon>Eumycetozoa</taxon>
        <taxon>Dictyostelia</taxon>
        <taxon>Acytosteliales</taxon>
        <taxon>Cavenderiaceae</taxon>
        <taxon>Cavenderia</taxon>
    </lineage>
</organism>
<feature type="transmembrane region" description="Helical" evidence="6">
    <location>
        <begin position="184"/>
        <end position="209"/>
    </location>
</feature>
<evidence type="ECO:0000256" key="4">
    <source>
        <dbReference type="ARBA" id="ARBA00022989"/>
    </source>
</evidence>
<evidence type="ECO:0000256" key="2">
    <source>
        <dbReference type="ARBA" id="ARBA00006665"/>
    </source>
</evidence>
<dbReference type="InterPro" id="IPR005016">
    <property type="entry name" value="TDE1/TMS"/>
</dbReference>
<evidence type="ECO:0000256" key="1">
    <source>
        <dbReference type="ARBA" id="ARBA00004141"/>
    </source>
</evidence>
<keyword evidence="3 6" id="KW-0812">Transmembrane</keyword>